<gene>
    <name evidence="3 6" type="primary">grpE</name>
    <name evidence="6" type="ORF">COV10_03015</name>
</gene>
<dbReference type="InterPro" id="IPR000740">
    <property type="entry name" value="GrpE"/>
</dbReference>
<comment type="caution">
    <text evidence="6">The sequence shown here is derived from an EMBL/GenBank/DDBJ whole genome shotgun (WGS) entry which is preliminary data.</text>
</comment>
<dbReference type="Pfam" id="PF01025">
    <property type="entry name" value="GrpE"/>
    <property type="match status" value="1"/>
</dbReference>
<organism evidence="6 7">
    <name type="scientific">Candidatus Vogelbacteria bacterium CG10_big_fil_rev_8_21_14_0_10_51_16</name>
    <dbReference type="NCBI Taxonomy" id="1975045"/>
    <lineage>
        <taxon>Bacteria</taxon>
        <taxon>Candidatus Vogeliibacteriota</taxon>
    </lineage>
</organism>
<comment type="similarity">
    <text evidence="1 3 4">Belongs to the GrpE family.</text>
</comment>
<keyword evidence="2 3" id="KW-0143">Chaperone</keyword>
<dbReference type="GO" id="GO:0051087">
    <property type="term" value="F:protein-folding chaperone binding"/>
    <property type="evidence" value="ECO:0007669"/>
    <property type="project" value="InterPro"/>
</dbReference>
<protein>
    <recommendedName>
        <fullName evidence="3">Protein GrpE</fullName>
    </recommendedName>
    <alternativeName>
        <fullName evidence="3">HSP-70 cofactor</fullName>
    </alternativeName>
</protein>
<dbReference type="AlphaFoldDB" id="A0A2H0RE63"/>
<evidence type="ECO:0000256" key="5">
    <source>
        <dbReference type="SAM" id="MobiDB-lite"/>
    </source>
</evidence>
<comment type="subcellular location">
    <subcellularLocation>
        <location evidence="3">Cytoplasm</location>
    </subcellularLocation>
</comment>
<accession>A0A2H0RE63</accession>
<evidence type="ECO:0000256" key="1">
    <source>
        <dbReference type="ARBA" id="ARBA00009054"/>
    </source>
</evidence>
<dbReference type="PANTHER" id="PTHR21237:SF23">
    <property type="entry name" value="GRPE PROTEIN HOMOLOG, MITOCHONDRIAL"/>
    <property type="match status" value="1"/>
</dbReference>
<dbReference type="GO" id="GO:0051082">
    <property type="term" value="F:unfolded protein binding"/>
    <property type="evidence" value="ECO:0007669"/>
    <property type="project" value="TreeGrafter"/>
</dbReference>
<feature type="compositionally biased region" description="Acidic residues" evidence="5">
    <location>
        <begin position="9"/>
        <end position="26"/>
    </location>
</feature>
<dbReference type="SUPFAM" id="SSF51064">
    <property type="entry name" value="Head domain of nucleotide exchange factor GrpE"/>
    <property type="match status" value="1"/>
</dbReference>
<dbReference type="PANTHER" id="PTHR21237">
    <property type="entry name" value="GRPE PROTEIN"/>
    <property type="match status" value="1"/>
</dbReference>
<dbReference type="Proteomes" id="UP000228767">
    <property type="component" value="Unassembled WGS sequence"/>
</dbReference>
<name>A0A2H0RE63_9BACT</name>
<evidence type="ECO:0000313" key="7">
    <source>
        <dbReference type="Proteomes" id="UP000228767"/>
    </source>
</evidence>
<dbReference type="PRINTS" id="PR00773">
    <property type="entry name" value="GRPEPROTEIN"/>
</dbReference>
<dbReference type="EMBL" id="PCYI01000019">
    <property type="protein sequence ID" value="PIR44829.1"/>
    <property type="molecule type" value="Genomic_DNA"/>
</dbReference>
<dbReference type="Gene3D" id="3.90.20.20">
    <property type="match status" value="1"/>
</dbReference>
<dbReference type="Gene3D" id="2.30.22.10">
    <property type="entry name" value="Head domain of nucleotide exchange factor GrpE"/>
    <property type="match status" value="1"/>
</dbReference>
<evidence type="ECO:0000256" key="2">
    <source>
        <dbReference type="ARBA" id="ARBA00023186"/>
    </source>
</evidence>
<evidence type="ECO:0000313" key="6">
    <source>
        <dbReference type="EMBL" id="PIR44829.1"/>
    </source>
</evidence>
<dbReference type="HAMAP" id="MF_01151">
    <property type="entry name" value="GrpE"/>
    <property type="match status" value="1"/>
</dbReference>
<evidence type="ECO:0000256" key="3">
    <source>
        <dbReference type="HAMAP-Rule" id="MF_01151"/>
    </source>
</evidence>
<evidence type="ECO:0000256" key="4">
    <source>
        <dbReference type="RuleBase" id="RU004478"/>
    </source>
</evidence>
<dbReference type="InterPro" id="IPR009012">
    <property type="entry name" value="GrpE_head"/>
</dbReference>
<dbReference type="InterPro" id="IPR013805">
    <property type="entry name" value="GrpE_CC"/>
</dbReference>
<reference evidence="6 7" key="1">
    <citation type="submission" date="2017-09" db="EMBL/GenBank/DDBJ databases">
        <title>Depth-based differentiation of microbial function through sediment-hosted aquifers and enrichment of novel symbionts in the deep terrestrial subsurface.</title>
        <authorList>
            <person name="Probst A.J."/>
            <person name="Ladd B."/>
            <person name="Jarett J.K."/>
            <person name="Geller-Mcgrath D.E."/>
            <person name="Sieber C.M."/>
            <person name="Emerson J.B."/>
            <person name="Anantharaman K."/>
            <person name="Thomas B.C."/>
            <person name="Malmstrom R."/>
            <person name="Stieglmeier M."/>
            <person name="Klingl A."/>
            <person name="Woyke T."/>
            <person name="Ryan C.M."/>
            <person name="Banfield J.F."/>
        </authorList>
    </citation>
    <scope>NUCLEOTIDE SEQUENCE [LARGE SCALE GENOMIC DNA]</scope>
    <source>
        <strain evidence="6">CG10_big_fil_rev_8_21_14_0_10_51_16</strain>
    </source>
</reference>
<sequence>MTKKKNTDEEVAMEVDDVDIETDESGNPEELIKRLRGKIEACEKEKREYLDGWQRSKADFVNARREEEQSRSSIRKYAKADLITEILPIADNFERAMANAEAWHKVDENWRKGIEYIYSQLQQVLENHEVKPIGMPGERFDARLHQPVEAVSTDDPNEDDIIFSVLEKGYSLHEHIVRPAKVTVAHYSGKGGGQAQE</sequence>
<dbReference type="GO" id="GO:0042803">
    <property type="term" value="F:protein homodimerization activity"/>
    <property type="evidence" value="ECO:0007669"/>
    <property type="project" value="InterPro"/>
</dbReference>
<proteinExistence type="inferred from homology"/>
<dbReference type="GO" id="GO:0005737">
    <property type="term" value="C:cytoplasm"/>
    <property type="evidence" value="ECO:0007669"/>
    <property type="project" value="UniProtKB-SubCell"/>
</dbReference>
<feature type="region of interest" description="Disordered" evidence="5">
    <location>
        <begin position="1"/>
        <end position="26"/>
    </location>
</feature>
<dbReference type="CDD" id="cd00446">
    <property type="entry name" value="GrpE"/>
    <property type="match status" value="1"/>
</dbReference>
<dbReference type="GO" id="GO:0006457">
    <property type="term" value="P:protein folding"/>
    <property type="evidence" value="ECO:0007669"/>
    <property type="project" value="InterPro"/>
</dbReference>
<comment type="subunit">
    <text evidence="3">Homodimer.</text>
</comment>
<comment type="function">
    <text evidence="3">Participates actively in the response to hyperosmotic and heat shock by preventing the aggregation of stress-denatured proteins, in association with DnaK and GrpE. It is the nucleotide exchange factor for DnaK and may function as a thermosensor. Unfolded proteins bind initially to DnaJ; upon interaction with the DnaJ-bound protein, DnaK hydrolyzes its bound ATP, resulting in the formation of a stable complex. GrpE releases ADP from DnaK; ATP binding to DnaK triggers the release of the substrate protein, thus completing the reaction cycle. Several rounds of ATP-dependent interactions between DnaJ, DnaK and GrpE are required for fully efficient folding.</text>
</comment>
<dbReference type="SUPFAM" id="SSF58014">
    <property type="entry name" value="Coiled-coil domain of nucleotide exchange factor GrpE"/>
    <property type="match status" value="1"/>
</dbReference>
<dbReference type="GO" id="GO:0000774">
    <property type="term" value="F:adenyl-nucleotide exchange factor activity"/>
    <property type="evidence" value="ECO:0007669"/>
    <property type="project" value="InterPro"/>
</dbReference>
<keyword evidence="3" id="KW-0346">Stress response</keyword>
<keyword evidence="3" id="KW-0963">Cytoplasm</keyword>